<reference evidence="4" key="1">
    <citation type="submission" date="2023-10" db="EMBL/GenBank/DDBJ databases">
        <title>Genome assembly of Pristionchus species.</title>
        <authorList>
            <person name="Yoshida K."/>
            <person name="Sommer R.J."/>
        </authorList>
    </citation>
    <scope>NUCLEOTIDE SEQUENCE</scope>
    <source>
        <strain evidence="4">RS5133</strain>
    </source>
</reference>
<keyword evidence="1" id="KW-0694">RNA-binding</keyword>
<dbReference type="SMART" id="SM00360">
    <property type="entry name" value="RRM"/>
    <property type="match status" value="1"/>
</dbReference>
<sequence>SLQDHTDNFEFSLSSKRLFVSLTGLDDIDELLLRSHFSNSGLIKSVTIERSARSGPGLYAIVTFESDRSADDAVDSVHILGGKTLIVKKVFSSEEVKKMTSEDVKVYSFQVEMDEKKITLDTLLDEVVEILTTKIYTVNRRLSGAVEIDDHDCSKRKVLERAGVEEGMVHKLISKVDMFSQECFAICSINKGIDRLIMMWNWIDKTSAEKFVYEDCGIAAYLTVSERYCEYRPKGSIAGSMETPQSQSDPLCGRRMWKRPPSPSSQ</sequence>
<accession>A0AAV5VKF3</accession>
<feature type="domain" description="RRM" evidence="3">
    <location>
        <begin position="16"/>
        <end position="92"/>
    </location>
</feature>
<dbReference type="Pfam" id="PF00076">
    <property type="entry name" value="RRM_1"/>
    <property type="match status" value="1"/>
</dbReference>
<gene>
    <name evidence="4" type="ORF">PFISCL1PPCAC_10383</name>
</gene>
<evidence type="ECO:0000256" key="1">
    <source>
        <dbReference type="PROSITE-ProRule" id="PRU00176"/>
    </source>
</evidence>
<dbReference type="SUPFAM" id="SSF54928">
    <property type="entry name" value="RNA-binding domain, RBD"/>
    <property type="match status" value="1"/>
</dbReference>
<evidence type="ECO:0000256" key="2">
    <source>
        <dbReference type="SAM" id="MobiDB-lite"/>
    </source>
</evidence>
<evidence type="ECO:0000259" key="3">
    <source>
        <dbReference type="PROSITE" id="PS50102"/>
    </source>
</evidence>
<dbReference type="InterPro" id="IPR000504">
    <property type="entry name" value="RRM_dom"/>
</dbReference>
<dbReference type="Proteomes" id="UP001432322">
    <property type="component" value="Unassembled WGS sequence"/>
</dbReference>
<dbReference type="EMBL" id="BTSY01000003">
    <property type="protein sequence ID" value="GMT19086.1"/>
    <property type="molecule type" value="Genomic_DNA"/>
</dbReference>
<dbReference type="InterPro" id="IPR012677">
    <property type="entry name" value="Nucleotide-bd_a/b_plait_sf"/>
</dbReference>
<dbReference type="PROSITE" id="PS50102">
    <property type="entry name" value="RRM"/>
    <property type="match status" value="1"/>
</dbReference>
<dbReference type="InterPro" id="IPR035979">
    <property type="entry name" value="RBD_domain_sf"/>
</dbReference>
<dbReference type="GO" id="GO:0003723">
    <property type="term" value="F:RNA binding"/>
    <property type="evidence" value="ECO:0007669"/>
    <property type="project" value="UniProtKB-UniRule"/>
</dbReference>
<proteinExistence type="predicted"/>
<comment type="caution">
    <text evidence="4">The sequence shown here is derived from an EMBL/GenBank/DDBJ whole genome shotgun (WGS) entry which is preliminary data.</text>
</comment>
<dbReference type="AlphaFoldDB" id="A0AAV5VKF3"/>
<evidence type="ECO:0000313" key="4">
    <source>
        <dbReference type="EMBL" id="GMT19086.1"/>
    </source>
</evidence>
<evidence type="ECO:0000313" key="5">
    <source>
        <dbReference type="Proteomes" id="UP001432322"/>
    </source>
</evidence>
<organism evidence="4 5">
    <name type="scientific">Pristionchus fissidentatus</name>
    <dbReference type="NCBI Taxonomy" id="1538716"/>
    <lineage>
        <taxon>Eukaryota</taxon>
        <taxon>Metazoa</taxon>
        <taxon>Ecdysozoa</taxon>
        <taxon>Nematoda</taxon>
        <taxon>Chromadorea</taxon>
        <taxon>Rhabditida</taxon>
        <taxon>Rhabditina</taxon>
        <taxon>Diplogasteromorpha</taxon>
        <taxon>Diplogasteroidea</taxon>
        <taxon>Neodiplogasteridae</taxon>
        <taxon>Pristionchus</taxon>
    </lineage>
</organism>
<protein>
    <recommendedName>
        <fullName evidence="3">RRM domain-containing protein</fullName>
    </recommendedName>
</protein>
<name>A0AAV5VKF3_9BILA</name>
<keyword evidence="5" id="KW-1185">Reference proteome</keyword>
<feature type="region of interest" description="Disordered" evidence="2">
    <location>
        <begin position="239"/>
        <end position="266"/>
    </location>
</feature>
<dbReference type="CDD" id="cd00590">
    <property type="entry name" value="RRM_SF"/>
    <property type="match status" value="1"/>
</dbReference>
<dbReference type="Gene3D" id="3.30.70.330">
    <property type="match status" value="1"/>
</dbReference>
<feature type="non-terminal residue" evidence="4">
    <location>
        <position position="1"/>
    </location>
</feature>